<evidence type="ECO:0000256" key="1">
    <source>
        <dbReference type="PROSITE-ProRule" id="PRU01076"/>
    </source>
</evidence>
<protein>
    <submittedName>
        <fullName evidence="3">AbrB/MazE/SpoVT family DNA-binding domain-containing protein</fullName>
    </submittedName>
</protein>
<name>A0AAW5BJ61_9FIRM</name>
<accession>A0AAW5BJ61</accession>
<proteinExistence type="predicted"/>
<dbReference type="SMART" id="SM00966">
    <property type="entry name" value="SpoVT_AbrB"/>
    <property type="match status" value="1"/>
</dbReference>
<dbReference type="GO" id="GO:0003677">
    <property type="term" value="F:DNA binding"/>
    <property type="evidence" value="ECO:0007669"/>
    <property type="project" value="UniProtKB-UniRule"/>
</dbReference>
<dbReference type="Gene3D" id="2.10.260.10">
    <property type="match status" value="1"/>
</dbReference>
<feature type="domain" description="SpoVT-AbrB" evidence="2">
    <location>
        <begin position="5"/>
        <end position="51"/>
    </location>
</feature>
<dbReference type="PANTHER" id="PTHR36432">
    <property type="match status" value="1"/>
</dbReference>
<reference evidence="3" key="1">
    <citation type="submission" date="2022-01" db="EMBL/GenBank/DDBJ databases">
        <title>Collection of gut derived symbiotic bacterial strains cultured from healthy donors.</title>
        <authorList>
            <person name="Lin H."/>
            <person name="Kohout C."/>
            <person name="Waligurski E."/>
            <person name="Pamer E.G."/>
        </authorList>
    </citation>
    <scope>NUCLEOTIDE SEQUENCE</scope>
    <source>
        <strain evidence="3">DFI.6.55</strain>
    </source>
</reference>
<dbReference type="PROSITE" id="PS51740">
    <property type="entry name" value="SPOVT_ABRB"/>
    <property type="match status" value="1"/>
</dbReference>
<evidence type="ECO:0000313" key="4">
    <source>
        <dbReference type="Proteomes" id="UP001299608"/>
    </source>
</evidence>
<dbReference type="InterPro" id="IPR007159">
    <property type="entry name" value="SpoVT-AbrB_dom"/>
</dbReference>
<evidence type="ECO:0000313" key="3">
    <source>
        <dbReference type="EMBL" id="MCG4744028.1"/>
    </source>
</evidence>
<dbReference type="InterPro" id="IPR037914">
    <property type="entry name" value="SpoVT-AbrB_sf"/>
</dbReference>
<dbReference type="InterPro" id="IPR052731">
    <property type="entry name" value="B_subtilis_Trans_State_Reg"/>
</dbReference>
<sequence>MNATGIIRRVDDLGRIVIPKEVRRKAGISEGTPMEIFQSAEGIMLKKYYPENELSDMAKNLMEAVDDMCVDLGPEKTGDIRRHIRKIQMLLKSQDYCLEDKHD</sequence>
<dbReference type="SUPFAM" id="SSF89447">
    <property type="entry name" value="AbrB/MazE/MraZ-like"/>
    <property type="match status" value="1"/>
</dbReference>
<dbReference type="RefSeq" id="WP_238053339.1">
    <property type="nucleotide sequence ID" value="NZ_JAKNGE010000001.1"/>
</dbReference>
<dbReference type="PANTHER" id="PTHR36432:SF1">
    <property type="entry name" value="STAGE V SPORULATION PROTEIN T"/>
    <property type="match status" value="1"/>
</dbReference>
<dbReference type="EMBL" id="JAKNGE010000001">
    <property type="protein sequence ID" value="MCG4744028.1"/>
    <property type="molecule type" value="Genomic_DNA"/>
</dbReference>
<dbReference type="NCBIfam" id="TIGR01439">
    <property type="entry name" value="lp_hng_hel_AbrB"/>
    <property type="match status" value="1"/>
</dbReference>
<dbReference type="Proteomes" id="UP001299608">
    <property type="component" value="Unassembled WGS sequence"/>
</dbReference>
<evidence type="ECO:0000259" key="2">
    <source>
        <dbReference type="PROSITE" id="PS51740"/>
    </source>
</evidence>
<organism evidence="3 4">
    <name type="scientific">Enterocloster aldenensis</name>
    <dbReference type="NCBI Taxonomy" id="358742"/>
    <lineage>
        <taxon>Bacteria</taxon>
        <taxon>Bacillati</taxon>
        <taxon>Bacillota</taxon>
        <taxon>Clostridia</taxon>
        <taxon>Lachnospirales</taxon>
        <taxon>Lachnospiraceae</taxon>
        <taxon>Enterocloster</taxon>
    </lineage>
</organism>
<dbReference type="Pfam" id="PF04014">
    <property type="entry name" value="MazE_antitoxin"/>
    <property type="match status" value="1"/>
</dbReference>
<keyword evidence="1 3" id="KW-0238">DNA-binding</keyword>
<dbReference type="AlphaFoldDB" id="A0AAW5BJ61"/>
<comment type="caution">
    <text evidence="3">The sequence shown here is derived from an EMBL/GenBank/DDBJ whole genome shotgun (WGS) entry which is preliminary data.</text>
</comment>
<gene>
    <name evidence="3" type="ORF">L0N08_01215</name>
</gene>